<dbReference type="SMART" id="SM01043">
    <property type="entry name" value="BTAD"/>
    <property type="match status" value="1"/>
</dbReference>
<dbReference type="InterPro" id="IPR059106">
    <property type="entry name" value="WHD_MalT"/>
</dbReference>
<dbReference type="PANTHER" id="PTHR35807:SF1">
    <property type="entry name" value="TRANSCRIPTIONAL REGULATOR REDD"/>
    <property type="match status" value="1"/>
</dbReference>
<dbReference type="Gene3D" id="3.40.50.300">
    <property type="entry name" value="P-loop containing nucleotide triphosphate hydrolases"/>
    <property type="match status" value="1"/>
</dbReference>
<name>A0A0J6VBP3_9MYCO</name>
<gene>
    <name evidence="5" type="primary">malT_2</name>
    <name evidence="5" type="ORF">MCHLDSM_07307</name>
</gene>
<dbReference type="InterPro" id="IPR051677">
    <property type="entry name" value="AfsR-DnrI-RedD_regulator"/>
</dbReference>
<dbReference type="AlphaFoldDB" id="A0A0J6VBP3"/>
<dbReference type="Proteomes" id="UP000036513">
    <property type="component" value="Unassembled WGS sequence"/>
</dbReference>
<keyword evidence="1" id="KW-0805">Transcription regulation</keyword>
<reference evidence="5 6" key="1">
    <citation type="journal article" date="2015" name="Genome Biol. Evol.">
        <title>Characterization of Three Mycobacterium spp. with Potential Use in Bioremediation by Genome Sequencing and Comparative Genomics.</title>
        <authorList>
            <person name="Das S."/>
            <person name="Pettersson B.M."/>
            <person name="Behra P.R."/>
            <person name="Ramesh M."/>
            <person name="Dasgupta S."/>
            <person name="Bhattacharya A."/>
            <person name="Kirsebom L.A."/>
        </authorList>
    </citation>
    <scope>NUCLEOTIDE SEQUENCE [LARGE SCALE GENOMIC DNA]</scope>
    <source>
        <strain evidence="5 6">DSM 43826</strain>
    </source>
</reference>
<dbReference type="PATRIC" id="fig|37916.4.peg.7333"/>
<sequence length="1032" mass="112280">MDTRTDVAALTASPTDVRPALSTLKPQPLPEATPQTVSRRITTPGLASGVVERSRLTAVLSGMLHTHQVLAISATAGAGKTTAMVHAAAHLPDPVIWLSLDRGDTDPWRLLTDLETAMATQLDTVRGICAAARPRQATRDVAGLLAEAAHGRPLVVVFDDLERLHDLDPARQVIGGFTRFAPPSLRIVLISRRNIIDDLDEKLPPGFLATIGDTELAISTEEAATVLGRNVEDLADVNRIVDAHGGWITGVLAEARQRPGSAATGPARDLTVFYTKHIMPILDEDEQRFLIATSLLTQVTADAARELGQTDPSSLLAHLAAKPLPVSWSQAGQIMRAHPRFRDYLLGRLAGSAEEGDLRSRYGGLLLQEGRRDEAVQQYIKARQLDRAARSAREAIDGEIDGLRFDVAEQWLELLHTTDAPSTTLSIAEFMVAMGREHSARAAAIGDSLGLLSETAPVDVTSRHETPLDGMLAWAYWQTGRLEDARTILSLRPSDRTVQIAAAILAFSSDAAAPLPVPIAPDGGPYDGMLMRVHYFRGFLHTILSATFSSPWARAMGVSVQASALRASGQLDRALEMFQAAGDDDPGSVWLQVVAGPDLFLDLGRRDDAFAQLQKARELAAERGSIPNTLLTQVAEAKLHLRLDQDAPAAMATLEAMRPQATSYPFVLEIADMWAGYAQLLLGQDEDARRRLTAAVRSMRRGDRMLELPTAAIYLAEAEWRCGREDAADRAADLALTAAARHGSNHILLQALDDVPAVLSRRLDAEPERRSAWHALGRSCRAHSRIRSAGPTHRVVLKDLGQVSLTVDGTAQRPRIGKSLELLAFLRQQPTAEAARSQVLDALFGGRANDSTRSYLRQALYRLREVLPEALAPRTEGNRILLPAPDEVTCDSLTVCALLDQGALLHGEDKLSALRAALELAAAGSYFADSDSEWIVGRRQELADRISAAQLSAAELAYDLGHFVDADDLVEAVLREDEYQEEAWRLSILTANAFGDSQTLVRRYRCYRSAMEQIGVGPSQDVVELFERLHQT</sequence>
<dbReference type="GO" id="GO:0006355">
    <property type="term" value="P:regulation of DNA-templated transcription"/>
    <property type="evidence" value="ECO:0007669"/>
    <property type="project" value="TreeGrafter"/>
</dbReference>
<evidence type="ECO:0000259" key="4">
    <source>
        <dbReference type="SMART" id="SM01043"/>
    </source>
</evidence>
<evidence type="ECO:0000256" key="1">
    <source>
        <dbReference type="ARBA" id="ARBA00023015"/>
    </source>
</evidence>
<dbReference type="InterPro" id="IPR011990">
    <property type="entry name" value="TPR-like_helical_dom_sf"/>
</dbReference>
<dbReference type="InterPro" id="IPR027417">
    <property type="entry name" value="P-loop_NTPase"/>
</dbReference>
<dbReference type="InterPro" id="IPR005158">
    <property type="entry name" value="BTAD"/>
</dbReference>
<dbReference type="EMBL" id="JYNL01000071">
    <property type="protein sequence ID" value="KMO66963.1"/>
    <property type="molecule type" value="Genomic_DNA"/>
</dbReference>
<dbReference type="InterPro" id="IPR003593">
    <property type="entry name" value="AAA+_ATPase"/>
</dbReference>
<accession>A0A0J6VBP3</accession>
<proteinExistence type="predicted"/>
<comment type="caution">
    <text evidence="5">The sequence shown here is derived from an EMBL/GenBank/DDBJ whole genome shotgun (WGS) entry which is preliminary data.</text>
</comment>
<feature type="domain" description="AAA+ ATPase" evidence="3">
    <location>
        <begin position="66"/>
        <end position="222"/>
    </location>
</feature>
<dbReference type="Gene3D" id="1.25.40.10">
    <property type="entry name" value="Tetratricopeptide repeat domain"/>
    <property type="match status" value="2"/>
</dbReference>
<dbReference type="SMART" id="SM00382">
    <property type="entry name" value="AAA"/>
    <property type="match status" value="1"/>
</dbReference>
<evidence type="ECO:0000256" key="2">
    <source>
        <dbReference type="ARBA" id="ARBA00023163"/>
    </source>
</evidence>
<dbReference type="Gene3D" id="1.10.10.10">
    <property type="entry name" value="Winged helix-like DNA-binding domain superfamily/Winged helix DNA-binding domain"/>
    <property type="match status" value="1"/>
</dbReference>
<protein>
    <submittedName>
        <fullName evidence="5">HTH-type transcriptional regulator MalT</fullName>
    </submittedName>
</protein>
<feature type="domain" description="Bacterial transcriptional activator" evidence="4">
    <location>
        <begin position="890"/>
        <end position="1030"/>
    </location>
</feature>
<dbReference type="SMR" id="A0A0J6VBP3"/>
<dbReference type="PANTHER" id="PTHR35807">
    <property type="entry name" value="TRANSCRIPTIONAL REGULATOR REDD-RELATED"/>
    <property type="match status" value="1"/>
</dbReference>
<dbReference type="SUPFAM" id="SSF52540">
    <property type="entry name" value="P-loop containing nucleoside triphosphate hydrolases"/>
    <property type="match status" value="1"/>
</dbReference>
<dbReference type="Pfam" id="PF03704">
    <property type="entry name" value="BTAD"/>
    <property type="match status" value="1"/>
</dbReference>
<keyword evidence="6" id="KW-1185">Reference proteome</keyword>
<organism evidence="5 6">
    <name type="scientific">Mycolicibacterium chlorophenolicum</name>
    <dbReference type="NCBI Taxonomy" id="37916"/>
    <lineage>
        <taxon>Bacteria</taxon>
        <taxon>Bacillati</taxon>
        <taxon>Actinomycetota</taxon>
        <taxon>Actinomycetes</taxon>
        <taxon>Mycobacteriales</taxon>
        <taxon>Mycobacteriaceae</taxon>
        <taxon>Mycolicibacterium</taxon>
    </lineage>
</organism>
<keyword evidence="2" id="KW-0804">Transcription</keyword>
<dbReference type="InterPro" id="IPR036388">
    <property type="entry name" value="WH-like_DNA-bd_sf"/>
</dbReference>
<evidence type="ECO:0000313" key="6">
    <source>
        <dbReference type="Proteomes" id="UP000036513"/>
    </source>
</evidence>
<dbReference type="GO" id="GO:0003677">
    <property type="term" value="F:DNA binding"/>
    <property type="evidence" value="ECO:0007669"/>
    <property type="project" value="TreeGrafter"/>
</dbReference>
<evidence type="ECO:0000259" key="3">
    <source>
        <dbReference type="SMART" id="SM00382"/>
    </source>
</evidence>
<dbReference type="SUPFAM" id="SSF48452">
    <property type="entry name" value="TPR-like"/>
    <property type="match status" value="2"/>
</dbReference>
<evidence type="ECO:0000313" key="5">
    <source>
        <dbReference type="EMBL" id="KMO66963.1"/>
    </source>
</evidence>
<dbReference type="STRING" id="37916.MCHLDSM_07307"/>
<dbReference type="RefSeq" id="WP_158023751.1">
    <property type="nucleotide sequence ID" value="NZ_JYNL01000071.1"/>
</dbReference>
<dbReference type="Pfam" id="PF25873">
    <property type="entry name" value="WHD_MalT"/>
    <property type="match status" value="1"/>
</dbReference>